<gene>
    <name evidence="6" type="ORF">FL622_05720</name>
</gene>
<dbReference type="PROSITE" id="PS51935">
    <property type="entry name" value="NLPC_P60"/>
    <property type="match status" value="1"/>
</dbReference>
<organism evidence="6 7">
    <name type="scientific">Trichloromonas acetexigens</name>
    <dbReference type="NCBI Taxonomy" id="38815"/>
    <lineage>
        <taxon>Bacteria</taxon>
        <taxon>Pseudomonadati</taxon>
        <taxon>Thermodesulfobacteriota</taxon>
        <taxon>Desulfuromonadia</taxon>
        <taxon>Desulfuromonadales</taxon>
        <taxon>Trichloromonadaceae</taxon>
        <taxon>Trichloromonas</taxon>
    </lineage>
</organism>
<keyword evidence="4" id="KW-0788">Thiol protease</keyword>
<comment type="similarity">
    <text evidence="1">Belongs to the peptidase C40 family.</text>
</comment>
<protein>
    <recommendedName>
        <fullName evidence="5">NlpC/P60 domain-containing protein</fullName>
    </recommendedName>
</protein>
<keyword evidence="2" id="KW-0645">Protease</keyword>
<dbReference type="InterPro" id="IPR026864">
    <property type="entry name" value="SH3b2-type_SH3"/>
</dbReference>
<evidence type="ECO:0000313" key="7">
    <source>
        <dbReference type="Proteomes" id="UP000317155"/>
    </source>
</evidence>
<keyword evidence="3" id="KW-0378">Hydrolase</keyword>
<comment type="caution">
    <text evidence="6">The sequence shown here is derived from an EMBL/GenBank/DDBJ whole genome shotgun (WGS) entry which is preliminary data.</text>
</comment>
<keyword evidence="7" id="KW-1185">Reference proteome</keyword>
<evidence type="ECO:0000256" key="4">
    <source>
        <dbReference type="ARBA" id="ARBA00022807"/>
    </source>
</evidence>
<evidence type="ECO:0000256" key="1">
    <source>
        <dbReference type="ARBA" id="ARBA00007074"/>
    </source>
</evidence>
<dbReference type="Pfam" id="PF12912">
    <property type="entry name" value="N_NLPC_P60"/>
    <property type="match status" value="1"/>
</dbReference>
<dbReference type="InterPro" id="IPR039439">
    <property type="entry name" value="SH3b1_dom"/>
</dbReference>
<dbReference type="SUPFAM" id="SSF54001">
    <property type="entry name" value="Cysteine proteinases"/>
    <property type="match status" value="1"/>
</dbReference>
<dbReference type="Gene3D" id="3.90.1720.10">
    <property type="entry name" value="endopeptidase domain like (from Nostoc punctiforme)"/>
    <property type="match status" value="1"/>
</dbReference>
<dbReference type="Pfam" id="PF00877">
    <property type="entry name" value="NLPC_P60"/>
    <property type="match status" value="1"/>
</dbReference>
<dbReference type="AlphaFoldDB" id="A0A550JHK4"/>
<evidence type="ECO:0000256" key="3">
    <source>
        <dbReference type="ARBA" id="ARBA00022801"/>
    </source>
</evidence>
<proteinExistence type="inferred from homology"/>
<dbReference type="GO" id="GO:0008234">
    <property type="term" value="F:cysteine-type peptidase activity"/>
    <property type="evidence" value="ECO:0007669"/>
    <property type="project" value="UniProtKB-KW"/>
</dbReference>
<dbReference type="InterPro" id="IPR027017">
    <property type="entry name" value="P60_peptidase_YkfC"/>
</dbReference>
<dbReference type="EMBL" id="VJVV01000003">
    <property type="protein sequence ID" value="TRO82682.1"/>
    <property type="molecule type" value="Genomic_DNA"/>
</dbReference>
<dbReference type="InterPro" id="IPR000064">
    <property type="entry name" value="NLP_P60_dom"/>
</dbReference>
<dbReference type="InterPro" id="IPR025606">
    <property type="entry name" value="NLPC/P60_N_dom"/>
</dbReference>
<dbReference type="GO" id="GO:0006508">
    <property type="term" value="P:proteolysis"/>
    <property type="evidence" value="ECO:0007669"/>
    <property type="project" value="UniProtKB-KW"/>
</dbReference>
<evidence type="ECO:0000259" key="5">
    <source>
        <dbReference type="PROSITE" id="PS51935"/>
    </source>
</evidence>
<dbReference type="Pfam" id="PF12913">
    <property type="entry name" value="SH3_6"/>
    <property type="match status" value="1"/>
</dbReference>
<dbReference type="PIRSF" id="PIRSF019015">
    <property type="entry name" value="P60_peptidase_YkfC"/>
    <property type="match status" value="1"/>
</dbReference>
<evidence type="ECO:0000313" key="6">
    <source>
        <dbReference type="EMBL" id="TRO82682.1"/>
    </source>
</evidence>
<reference evidence="6 7" key="1">
    <citation type="submission" date="2019-07" db="EMBL/GenBank/DDBJ databases">
        <title>Insights of Desulfuromonas acetexigens electromicrobiology.</title>
        <authorList>
            <person name="Katuri K."/>
            <person name="Sapireddy V."/>
            <person name="Shaw D.R."/>
            <person name="Saikaly P."/>
        </authorList>
    </citation>
    <scope>NUCLEOTIDE SEQUENCE [LARGE SCALE GENOMIC DNA]</scope>
    <source>
        <strain evidence="6 7">2873</strain>
    </source>
</reference>
<sequence>MHLSRPWRGGGVDRAAETLRAVRSQTATEGDAMIRKLSMLLFLCLLTAGCARDLTGREVRDLTLLPQNPKAYLAPERAEWPLVSAAEQEALAAAFLKNHFAAWESAAPLETTKNPFWALDWIGKHPAFAENLRPLDPARRDALIQQAARDAYPSCDRRGISLRRLDVRALPTRSPLFNDPRKAGEGFPFDNLQHGVIPAGVPLRVTHLSIDGAWAFIETALLYGWVPVADLAWVDEDFMAAYKTGRYFAVTGDETAVVDEAGIYRFTIGTGALLPLLDSDGDGYRVLIPIADRKQQALVEKGLIAGDRGGIFPLAFTAAQVAELAGKMMGQPYGWGDGYAGRDCSGTLRDLFAPFGLWLPRNSSRQAAVGRVVPLAELPPREREARLLAEGVPFATLVHLPGHILLYLGEREGRAAMLHTLWGVRTKDLKGREGRWLVGKTVITTLEPGLEAEGFSLDIGSLLERVDGMNFPLEPAGR</sequence>
<dbReference type="Proteomes" id="UP000317155">
    <property type="component" value="Unassembled WGS sequence"/>
</dbReference>
<feature type="domain" description="NlpC/P60" evidence="5">
    <location>
        <begin position="315"/>
        <end position="447"/>
    </location>
</feature>
<evidence type="ECO:0000256" key="2">
    <source>
        <dbReference type="ARBA" id="ARBA00022670"/>
    </source>
</evidence>
<dbReference type="OrthoDB" id="9799970at2"/>
<dbReference type="InterPro" id="IPR038765">
    <property type="entry name" value="Papain-like_cys_pep_sf"/>
</dbReference>
<accession>A0A550JHK4</accession>
<dbReference type="Pfam" id="PF12914">
    <property type="entry name" value="SH3_7"/>
    <property type="match status" value="1"/>
</dbReference>
<name>A0A550JHK4_9BACT</name>